<keyword evidence="9" id="KW-1185">Reference proteome</keyword>
<dbReference type="InterPro" id="IPR016174">
    <property type="entry name" value="Di-haem_cyt_TM"/>
</dbReference>
<evidence type="ECO:0000313" key="9">
    <source>
        <dbReference type="Proteomes" id="UP000244168"/>
    </source>
</evidence>
<dbReference type="InterPro" id="IPR051542">
    <property type="entry name" value="Hydrogenase_cytochrome"/>
</dbReference>
<keyword evidence="3 6" id="KW-0812">Transmembrane</keyword>
<evidence type="ECO:0000256" key="4">
    <source>
        <dbReference type="ARBA" id="ARBA00022989"/>
    </source>
</evidence>
<dbReference type="EMBL" id="QAOQ01000001">
    <property type="protein sequence ID" value="PTR01426.1"/>
    <property type="molecule type" value="Genomic_DNA"/>
</dbReference>
<feature type="domain" description="Cytochrome b561 bacterial/Ni-hydrogenase" evidence="7">
    <location>
        <begin position="19"/>
        <end position="220"/>
    </location>
</feature>
<feature type="transmembrane region" description="Helical" evidence="6">
    <location>
        <begin position="185"/>
        <end position="204"/>
    </location>
</feature>
<dbReference type="Proteomes" id="UP000244168">
    <property type="component" value="Unassembled WGS sequence"/>
</dbReference>
<comment type="caution">
    <text evidence="8">The sequence shown here is derived from an EMBL/GenBank/DDBJ whole genome shotgun (WGS) entry which is preliminary data.</text>
</comment>
<keyword evidence="4 6" id="KW-1133">Transmembrane helix</keyword>
<feature type="transmembrane region" description="Helical" evidence="6">
    <location>
        <begin position="141"/>
        <end position="165"/>
    </location>
</feature>
<feature type="transmembrane region" description="Helical" evidence="6">
    <location>
        <begin position="91"/>
        <end position="112"/>
    </location>
</feature>
<evidence type="ECO:0000256" key="2">
    <source>
        <dbReference type="ARBA" id="ARBA00022475"/>
    </source>
</evidence>
<reference evidence="8 9" key="1">
    <citation type="submission" date="2018-04" db="EMBL/GenBank/DDBJ databases">
        <title>Genomic Encyclopedia of Archaeal and Bacterial Type Strains, Phase II (KMG-II): from individual species to whole genera.</title>
        <authorList>
            <person name="Goeker M."/>
        </authorList>
    </citation>
    <scope>NUCLEOTIDE SEQUENCE [LARGE SCALE GENOMIC DNA]</scope>
    <source>
        <strain evidence="8 9">DSM 26809</strain>
    </source>
</reference>
<evidence type="ECO:0000256" key="3">
    <source>
        <dbReference type="ARBA" id="ARBA00022692"/>
    </source>
</evidence>
<dbReference type="GO" id="GO:0009055">
    <property type="term" value="F:electron transfer activity"/>
    <property type="evidence" value="ECO:0007669"/>
    <property type="project" value="InterPro"/>
</dbReference>
<dbReference type="GO" id="GO:0005886">
    <property type="term" value="C:plasma membrane"/>
    <property type="evidence" value="ECO:0007669"/>
    <property type="project" value="UniProtKB-SubCell"/>
</dbReference>
<dbReference type="PANTHER" id="PTHR30485">
    <property type="entry name" value="NI/FE-HYDROGENASE 1 B-TYPE CYTOCHROME SUBUNIT"/>
    <property type="match status" value="1"/>
</dbReference>
<evidence type="ECO:0000313" key="8">
    <source>
        <dbReference type="EMBL" id="PTR01426.1"/>
    </source>
</evidence>
<name>A0A2T5JGD3_9SPHI</name>
<keyword evidence="5 6" id="KW-0472">Membrane</keyword>
<dbReference type="RefSeq" id="WP_107826814.1">
    <property type="nucleotide sequence ID" value="NZ_CP160205.1"/>
</dbReference>
<dbReference type="GO" id="GO:0022904">
    <property type="term" value="P:respiratory electron transport chain"/>
    <property type="evidence" value="ECO:0007669"/>
    <property type="project" value="InterPro"/>
</dbReference>
<dbReference type="SUPFAM" id="SSF81342">
    <property type="entry name" value="Transmembrane di-heme cytochromes"/>
    <property type="match status" value="1"/>
</dbReference>
<protein>
    <submittedName>
        <fullName evidence="8">Ni,Fe-hydrogenase I cytochrome b subunit</fullName>
    </submittedName>
</protein>
<accession>A0A2T5JGD3</accession>
<feature type="transmembrane region" description="Helical" evidence="6">
    <location>
        <begin position="26"/>
        <end position="44"/>
    </location>
</feature>
<dbReference type="GO" id="GO:0020037">
    <property type="term" value="F:heme binding"/>
    <property type="evidence" value="ECO:0007669"/>
    <property type="project" value="TreeGrafter"/>
</dbReference>
<dbReference type="AlphaFoldDB" id="A0A2T5JGD3"/>
<dbReference type="OrthoDB" id="5615941at2"/>
<sequence>MTAITPIRTDIDHPQRTKRYSSSLRLWHWLNAVVITGSLLTVLVNSTILKSKTATQAVKSALAEKKVTVDDGQAKAVVHQLRDTVWEWHTYIGYTLAALFLFRLIMEFFQLADQKLTHKISKAYHQFFIVKKQRELSRHEFWVKTLYAVFYLLLLITVITGLDLAFEDQIPALKSFHFLKQVHAFNMYLIIAFIIVHLVGVCLAERKERDKGIVSDMINGGNA</sequence>
<evidence type="ECO:0000259" key="7">
    <source>
        <dbReference type="Pfam" id="PF01292"/>
    </source>
</evidence>
<gene>
    <name evidence="8" type="ORF">C8P68_101660</name>
</gene>
<evidence type="ECO:0000256" key="6">
    <source>
        <dbReference type="SAM" id="Phobius"/>
    </source>
</evidence>
<keyword evidence="2" id="KW-1003">Cell membrane</keyword>
<dbReference type="Pfam" id="PF01292">
    <property type="entry name" value="Ni_hydr_CYTB"/>
    <property type="match status" value="1"/>
</dbReference>
<dbReference type="Gene3D" id="1.20.950.20">
    <property type="entry name" value="Transmembrane di-heme cytochromes, Chain C"/>
    <property type="match status" value="1"/>
</dbReference>
<organism evidence="8 9">
    <name type="scientific">Mucilaginibacter yixingensis</name>
    <dbReference type="NCBI Taxonomy" id="1295612"/>
    <lineage>
        <taxon>Bacteria</taxon>
        <taxon>Pseudomonadati</taxon>
        <taxon>Bacteroidota</taxon>
        <taxon>Sphingobacteriia</taxon>
        <taxon>Sphingobacteriales</taxon>
        <taxon>Sphingobacteriaceae</taxon>
        <taxon>Mucilaginibacter</taxon>
    </lineage>
</organism>
<dbReference type="InterPro" id="IPR011577">
    <property type="entry name" value="Cyt_b561_bac/Ni-Hgenase"/>
</dbReference>
<evidence type="ECO:0000256" key="1">
    <source>
        <dbReference type="ARBA" id="ARBA00004651"/>
    </source>
</evidence>
<evidence type="ECO:0000256" key="5">
    <source>
        <dbReference type="ARBA" id="ARBA00023136"/>
    </source>
</evidence>
<dbReference type="PANTHER" id="PTHR30485:SF0">
    <property type="entry name" value="NI_FE-HYDROGENASE 1 B-TYPE CYTOCHROME SUBUNIT-RELATED"/>
    <property type="match status" value="1"/>
</dbReference>
<proteinExistence type="predicted"/>
<comment type="subcellular location">
    <subcellularLocation>
        <location evidence="1">Cell membrane</location>
        <topology evidence="1">Multi-pass membrane protein</topology>
    </subcellularLocation>
</comment>